<reference evidence="2 3" key="1">
    <citation type="submission" date="2023-11" db="EMBL/GenBank/DDBJ databases">
        <authorList>
            <person name="Hedman E."/>
            <person name="Englund M."/>
            <person name="Stromberg M."/>
            <person name="Nyberg Akerstrom W."/>
            <person name="Nylinder S."/>
            <person name="Jareborg N."/>
            <person name="Kallberg Y."/>
            <person name="Kronander E."/>
        </authorList>
    </citation>
    <scope>NUCLEOTIDE SEQUENCE [LARGE SCALE GENOMIC DNA]</scope>
</reference>
<protein>
    <recommendedName>
        <fullName evidence="1">PiggyBac transposable element-derived protein domain-containing protein</fullName>
    </recommendedName>
</protein>
<evidence type="ECO:0000313" key="3">
    <source>
        <dbReference type="Proteomes" id="UP001314205"/>
    </source>
</evidence>
<evidence type="ECO:0000259" key="1">
    <source>
        <dbReference type="Pfam" id="PF13843"/>
    </source>
</evidence>
<name>A0AAV1KY49_9NEOP</name>
<dbReference type="Proteomes" id="UP001314205">
    <property type="component" value="Unassembled WGS sequence"/>
</dbReference>
<proteinExistence type="predicted"/>
<dbReference type="InterPro" id="IPR029526">
    <property type="entry name" value="PGBD"/>
</dbReference>
<dbReference type="EMBL" id="CAVLGL010000082">
    <property type="protein sequence ID" value="CAK1587948.1"/>
    <property type="molecule type" value="Genomic_DNA"/>
</dbReference>
<evidence type="ECO:0000313" key="2">
    <source>
        <dbReference type="EMBL" id="CAK1587948.1"/>
    </source>
</evidence>
<dbReference type="AlphaFoldDB" id="A0AAV1KY49"/>
<organism evidence="2 3">
    <name type="scientific">Parnassius mnemosyne</name>
    <name type="common">clouded apollo</name>
    <dbReference type="NCBI Taxonomy" id="213953"/>
    <lineage>
        <taxon>Eukaryota</taxon>
        <taxon>Metazoa</taxon>
        <taxon>Ecdysozoa</taxon>
        <taxon>Arthropoda</taxon>
        <taxon>Hexapoda</taxon>
        <taxon>Insecta</taxon>
        <taxon>Pterygota</taxon>
        <taxon>Neoptera</taxon>
        <taxon>Endopterygota</taxon>
        <taxon>Lepidoptera</taxon>
        <taxon>Glossata</taxon>
        <taxon>Ditrysia</taxon>
        <taxon>Papilionoidea</taxon>
        <taxon>Papilionidae</taxon>
        <taxon>Parnassiinae</taxon>
        <taxon>Parnassini</taxon>
        <taxon>Parnassius</taxon>
        <taxon>Driopa</taxon>
    </lineage>
</organism>
<accession>A0AAV1KY49</accession>
<feature type="domain" description="PiggyBac transposable element-derived protein" evidence="1">
    <location>
        <begin position="146"/>
        <end position="224"/>
    </location>
</feature>
<dbReference type="PANTHER" id="PTHR46599:SF3">
    <property type="entry name" value="PIGGYBAC TRANSPOSABLE ELEMENT-DERIVED PROTEIN 4"/>
    <property type="match status" value="1"/>
</dbReference>
<sequence>MSELDINSEDLFFTQDNLYEIDLLEKSLLNKVDTLCDNVYDLEEDLCTESGDENIPPPKNRRRLCIRSDSESECDSVENFVTQNVALMSSSRPQKWREPRGLQPSVIAFTEPTGIKKPYDIELRNADPGAYFSLLVSDEIFEEIADKRSVFMLSTKHSKGFASVHKKGKVIRKPKMVIAYNKAKGSVDMSDQMSAYSSPLRKTIKWYKKLGIELILNTAVVNAWIMFCENTTQQGIVEFRRQLVEYLVDSGKNESISKRPKRLKHTLKAKEGKVRQSRRFCVECYKTSVTTFGSRLAKNKAKKVATYCPECPGLPHYCLQCFNKCHRYL</sequence>
<keyword evidence="3" id="KW-1185">Reference proteome</keyword>
<comment type="caution">
    <text evidence="2">The sequence shown here is derived from an EMBL/GenBank/DDBJ whole genome shotgun (WGS) entry which is preliminary data.</text>
</comment>
<dbReference type="Pfam" id="PF13843">
    <property type="entry name" value="DDE_Tnp_1_7"/>
    <property type="match status" value="1"/>
</dbReference>
<dbReference type="PANTHER" id="PTHR46599">
    <property type="entry name" value="PIGGYBAC TRANSPOSABLE ELEMENT-DERIVED PROTEIN 4"/>
    <property type="match status" value="1"/>
</dbReference>
<gene>
    <name evidence="2" type="ORF">PARMNEM_LOCUS8648</name>
</gene>